<feature type="compositionally biased region" description="Polar residues" evidence="3">
    <location>
        <begin position="765"/>
        <end position="776"/>
    </location>
</feature>
<dbReference type="Gene3D" id="3.20.20.80">
    <property type="entry name" value="Glycosidases"/>
    <property type="match status" value="1"/>
</dbReference>
<dbReference type="Proteomes" id="UP000050795">
    <property type="component" value="Unassembled WGS sequence"/>
</dbReference>
<dbReference type="GO" id="GO:0033925">
    <property type="term" value="F:mannosyl-glycoprotein endo-beta-N-acetylglucosaminidase activity"/>
    <property type="evidence" value="ECO:0007669"/>
    <property type="project" value="UniProtKB-EC"/>
</dbReference>
<evidence type="ECO:0000313" key="6">
    <source>
        <dbReference type="WBParaSite" id="TREG1_27350.1"/>
    </source>
</evidence>
<name>A0AA85JKU0_TRIRE</name>
<reference evidence="5" key="1">
    <citation type="submission" date="2022-06" db="EMBL/GenBank/DDBJ databases">
        <authorList>
            <person name="Berger JAMES D."/>
            <person name="Berger JAMES D."/>
        </authorList>
    </citation>
    <scope>NUCLEOTIDE SEQUENCE [LARGE SCALE GENOMIC DNA]</scope>
</reference>
<accession>A0AA85JKU0</accession>
<dbReference type="PANTHER" id="PTHR13246:SF1">
    <property type="entry name" value="CYTOSOLIC ENDO-BETA-N-ACETYLGLUCOSAMINIDASE"/>
    <property type="match status" value="1"/>
</dbReference>
<dbReference type="Pfam" id="PF01196">
    <property type="entry name" value="Ribosomal_L17"/>
    <property type="match status" value="1"/>
</dbReference>
<evidence type="ECO:0000256" key="1">
    <source>
        <dbReference type="ARBA" id="ARBA00035290"/>
    </source>
</evidence>
<protein>
    <recommendedName>
        <fullName evidence="1">Large ribosomal subunit protein bL17m</fullName>
    </recommendedName>
    <alternativeName>
        <fullName evidence="2">39S ribosomal protein L17, mitochondrial</fullName>
    </alternativeName>
</protein>
<evidence type="ECO:0000313" key="5">
    <source>
        <dbReference type="Proteomes" id="UP000050795"/>
    </source>
</evidence>
<dbReference type="Pfam" id="PF03644">
    <property type="entry name" value="Glyco_hydro_85"/>
    <property type="match status" value="1"/>
</dbReference>
<dbReference type="AlphaFoldDB" id="A0AA85JKU0"/>
<dbReference type="SUPFAM" id="SSF64263">
    <property type="entry name" value="Prokaryotic ribosomal protein L17"/>
    <property type="match status" value="1"/>
</dbReference>
<evidence type="ECO:0000256" key="3">
    <source>
        <dbReference type="SAM" id="MobiDB-lite"/>
    </source>
</evidence>
<sequence length="787" mass="87752">MKAAGDGLFLNYNWGRHKLQRTQELAINAAMSTKVYVGIDCFGRGCIGGGGFGTVEALKLILDVNASKPDRPLSVALFAPGWVFENCDLTSAAGDPTKAFNCLAENDTKFWLLLAPYIASLRGRGNLNNSCTMLHRPTLPRLPVIQSPCDLCDKYGSEILFCTTCCSGQGLLPPSANSCVVIGGDNSEAILKKGSQMSRQQIFPTCRELNNTLSTKDNCLLNPTFTAVQVLCAGYADFTGTCLCIKFQSINLSDQNVIEKKSSLMELFLFNKNVYISKNAQFTIAVSGFYTSSDGVSASHDQQHEQRNQRLDELIDLKLFVDAIHCQSCQSVRNYNINGDNQSQVNFKRSFLKADEAKVEFINNVPWILLHYKASSLAMDNANDVRSNSDNAKTSVKQPNISPISSQSAPDKAFTTSNTSNENPEVSLSVASPSHCLHLHRIGLTWSSTSVPFEIGSNLSRHQLIGFLLGMEKEGERVGAWIRHFLNSSSYLQLTSICKTPILHHSRPANVISIIQSCHHPYSSSHSSNSTNDNQLSDGNYGKAATRLRFPIQPKPYKLRRGEGVGGGPTGRIMLLRRYVSKLLDDERIELSWSHAVETRLYTERLIQECILASSQEQHKGDLVRLFEMWKNSPEKETIEDQQHEINHVNTGILELCAFWLNEERLIEKLFKVFIPRYRFYERAYTSLYRIHSPVYPRKSRGGDAFGILELHGNPWPPVNGHGIYGRDLNPEPYKEKYLINVLLNAARQRGAVISSDGKKDKQENSPSVQMLSTTSTPFAYELKPVG</sequence>
<feature type="region of interest" description="Disordered" evidence="3">
    <location>
        <begin position="754"/>
        <end position="776"/>
    </location>
</feature>
<dbReference type="InterPro" id="IPR005201">
    <property type="entry name" value="TIM_ENGase"/>
</dbReference>
<feature type="region of interest" description="Disordered" evidence="3">
    <location>
        <begin position="385"/>
        <end position="427"/>
    </location>
</feature>
<dbReference type="PANTHER" id="PTHR13246">
    <property type="entry name" value="ENDO BETA N-ACETYLGLUCOSAMINIDASE"/>
    <property type="match status" value="1"/>
</dbReference>
<dbReference type="InterPro" id="IPR032979">
    <property type="entry name" value="ENGase"/>
</dbReference>
<evidence type="ECO:0000259" key="4">
    <source>
        <dbReference type="Pfam" id="PF03644"/>
    </source>
</evidence>
<keyword evidence="5" id="KW-1185">Reference proteome</keyword>
<feature type="domain" description="Cytosolic endo-beta-N-acetylglucosaminidase TIM barrel" evidence="4">
    <location>
        <begin position="4"/>
        <end position="115"/>
    </location>
</feature>
<proteinExistence type="predicted"/>
<dbReference type="WBParaSite" id="TREG1_27350.1">
    <property type="protein sequence ID" value="TREG1_27350.1"/>
    <property type="gene ID" value="TREG1_27350"/>
</dbReference>
<dbReference type="GO" id="GO:0003735">
    <property type="term" value="F:structural constituent of ribosome"/>
    <property type="evidence" value="ECO:0007669"/>
    <property type="project" value="InterPro"/>
</dbReference>
<dbReference type="Gene3D" id="3.90.1030.10">
    <property type="entry name" value="Ribosomal protein L17"/>
    <property type="match status" value="1"/>
</dbReference>
<dbReference type="InterPro" id="IPR036373">
    <property type="entry name" value="Ribosomal_bL17_sf"/>
</dbReference>
<dbReference type="GO" id="GO:0005829">
    <property type="term" value="C:cytosol"/>
    <property type="evidence" value="ECO:0007669"/>
    <property type="project" value="UniProtKB-SubCell"/>
</dbReference>
<evidence type="ECO:0000256" key="2">
    <source>
        <dbReference type="ARBA" id="ARBA00035413"/>
    </source>
</evidence>
<dbReference type="GO" id="GO:0005840">
    <property type="term" value="C:ribosome"/>
    <property type="evidence" value="ECO:0007669"/>
    <property type="project" value="InterPro"/>
</dbReference>
<dbReference type="InterPro" id="IPR000456">
    <property type="entry name" value="Ribosomal_bL17"/>
</dbReference>
<organism evidence="5 6">
    <name type="scientific">Trichobilharzia regenti</name>
    <name type="common">Nasal bird schistosome</name>
    <dbReference type="NCBI Taxonomy" id="157069"/>
    <lineage>
        <taxon>Eukaryota</taxon>
        <taxon>Metazoa</taxon>
        <taxon>Spiralia</taxon>
        <taxon>Lophotrochozoa</taxon>
        <taxon>Platyhelminthes</taxon>
        <taxon>Trematoda</taxon>
        <taxon>Digenea</taxon>
        <taxon>Strigeidida</taxon>
        <taxon>Schistosomatoidea</taxon>
        <taxon>Schistosomatidae</taxon>
        <taxon>Trichobilharzia</taxon>
    </lineage>
</organism>
<reference evidence="6" key="2">
    <citation type="submission" date="2023-11" db="UniProtKB">
        <authorList>
            <consortium name="WormBaseParasite"/>
        </authorList>
    </citation>
    <scope>IDENTIFICATION</scope>
</reference>
<dbReference type="GO" id="GO:0006412">
    <property type="term" value="P:translation"/>
    <property type="evidence" value="ECO:0007669"/>
    <property type="project" value="InterPro"/>
</dbReference>